<gene>
    <name evidence="1" type="ORF">S06H3_60782</name>
</gene>
<dbReference type="InterPro" id="IPR009057">
    <property type="entry name" value="Homeodomain-like_sf"/>
</dbReference>
<accession>X1NU47</accession>
<proteinExistence type="predicted"/>
<dbReference type="SUPFAM" id="SSF46689">
    <property type="entry name" value="Homeodomain-like"/>
    <property type="match status" value="1"/>
</dbReference>
<protein>
    <recommendedName>
        <fullName evidence="2">ISNCY family transposase</fullName>
    </recommendedName>
</protein>
<feature type="non-terminal residue" evidence="1">
    <location>
        <position position="1"/>
    </location>
</feature>
<sequence>VERAQRTHTEEFSEVTDANFNIPELNQVEKGKMIGREAAEVLGLSLRHVRRILAVYRKEGAAALAHGNRGRKPHNALDESGRKQILDLGQKTYAGCNNQHFTELLAERESIALSLLRAPKYHSRRERYPQEGMLLQTDGSRHDWLEGRGPWLTLVGAVDDATGKTPYALFREQEDAQGYFLL</sequence>
<name>X1NU47_9ZZZZ</name>
<comment type="caution">
    <text evidence="1">The sequence shown here is derived from an EMBL/GenBank/DDBJ whole genome shotgun (WGS) entry which is preliminary data.</text>
</comment>
<evidence type="ECO:0008006" key="2">
    <source>
        <dbReference type="Google" id="ProtNLM"/>
    </source>
</evidence>
<dbReference type="EMBL" id="BARV01039717">
    <property type="protein sequence ID" value="GAI47552.1"/>
    <property type="molecule type" value="Genomic_DNA"/>
</dbReference>
<feature type="non-terminal residue" evidence="1">
    <location>
        <position position="182"/>
    </location>
</feature>
<reference evidence="1" key="1">
    <citation type="journal article" date="2014" name="Front. Microbiol.">
        <title>High frequency of phylogenetically diverse reductive dehalogenase-homologous genes in deep subseafloor sedimentary metagenomes.</title>
        <authorList>
            <person name="Kawai M."/>
            <person name="Futagami T."/>
            <person name="Toyoda A."/>
            <person name="Takaki Y."/>
            <person name="Nishi S."/>
            <person name="Hori S."/>
            <person name="Arai W."/>
            <person name="Tsubouchi T."/>
            <person name="Morono Y."/>
            <person name="Uchiyama I."/>
            <person name="Ito T."/>
            <person name="Fujiyama A."/>
            <person name="Inagaki F."/>
            <person name="Takami H."/>
        </authorList>
    </citation>
    <scope>NUCLEOTIDE SEQUENCE</scope>
    <source>
        <strain evidence="1">Expedition CK06-06</strain>
    </source>
</reference>
<evidence type="ECO:0000313" key="1">
    <source>
        <dbReference type="EMBL" id="GAI47552.1"/>
    </source>
</evidence>
<dbReference type="Pfam" id="PF13551">
    <property type="entry name" value="HTH_29"/>
    <property type="match status" value="1"/>
</dbReference>
<dbReference type="AlphaFoldDB" id="X1NU47"/>
<organism evidence="1">
    <name type="scientific">marine sediment metagenome</name>
    <dbReference type="NCBI Taxonomy" id="412755"/>
    <lineage>
        <taxon>unclassified sequences</taxon>
        <taxon>metagenomes</taxon>
        <taxon>ecological metagenomes</taxon>
    </lineage>
</organism>